<dbReference type="AlphaFoldDB" id="A0A2A6CRH2"/>
<keyword evidence="2" id="KW-1133">Transmembrane helix</keyword>
<keyword evidence="4" id="KW-1185">Reference proteome</keyword>
<feature type="region of interest" description="Disordered" evidence="1">
    <location>
        <begin position="244"/>
        <end position="266"/>
    </location>
</feature>
<sequence>MESNEDPHSLQETEYDVDIDVSWESEPQFDPLADHRFYTKDPRFEPQYKYSINPVQHCSQQPVLPNGISWSSSPQSVRRTSFTFRSDHSIPRLCHVPRSAIAQRILKEQAIQKSQKDNRSFVENENVVSLAKTIGVEENEMSREVSLPVHQSSPRKKPIKPHAKKLMPSLDDLYVQPVNSHSIVCDKTTVMVQRVHEFARRVNENLGSAVFGTPFAHPDRLTAAILGLSWRAVKRAVEKPRVEAGPLPPCRAQHRPPDRTIPKGNLRSETSVDTRIAIMKDYIVNRHTQSVCANKYNVKLSYVQYVVKRFRQNGVVRVGDSHEDQNELPRESSGAIRESVLIRRLNEIPDPPIMREKQLESDDHEDIQKKQRRGRKRKRYLSEDMVESKRSSLSVWSDIDDDDDKKNRLSTKGDISEEGIHDESISDTVDPMILTEESMSIPNSIDPEDEDGFPHDSWNQTESLRPLPSYHRHSHQRRGSGSRKASNEPLVNSNVIHVSIFGKKTNSSMFILPTSQTYINMISIGPELELALSREIRFLTIRDPNRPFTQLNKQVVDTNIGKSSLYYFWGNSSLPQSNNSLECFNFTTSNDFKDFTLCNVQSMNRCSRSISDLPNFSNYRFVDPYGERYGRATFHGCVRKNEFVIFLMFRGIILSVLILFVLITGIHSQEDVEHFRQKEESNSSESGIIVDKSVVRSTSIARYNGGSSTVHIWYFRGNGSVKESDMPLVNSSVIYNSTIKIPSFDFIFTAPVTIGSKNELESTKKDLKVVDPSKPLNIGYISLYYFWGNSFLPQSNNSRECFNFTTSNDFKNISLCNVQIMDRCEANISDLADFSNYRFISPDGETMSHFSWMCKKGQVCCEWECCDPAVYYGQKILLIIGAILALCLVLCLFGCCIEQISKRR</sequence>
<evidence type="ECO:0000256" key="1">
    <source>
        <dbReference type="SAM" id="MobiDB-lite"/>
    </source>
</evidence>
<keyword evidence="2" id="KW-0472">Membrane</keyword>
<dbReference type="PANTHER" id="PTHR47520">
    <property type="entry name" value="CX DOMAIN-CONTAINING PROTEIN-RELATED"/>
    <property type="match status" value="1"/>
</dbReference>
<feature type="compositionally biased region" description="Basic and acidic residues" evidence="1">
    <location>
        <begin position="380"/>
        <end position="390"/>
    </location>
</feature>
<feature type="compositionally biased region" description="Basic and acidic residues" evidence="1">
    <location>
        <begin position="414"/>
        <end position="424"/>
    </location>
</feature>
<name>A0A2A6CRH2_PRIPA</name>
<feature type="region of interest" description="Disordered" evidence="1">
    <location>
        <begin position="441"/>
        <end position="488"/>
    </location>
</feature>
<proteinExistence type="predicted"/>
<feature type="transmembrane region" description="Helical" evidence="2">
    <location>
        <begin position="643"/>
        <end position="666"/>
    </location>
</feature>
<keyword evidence="2" id="KW-0812">Transmembrane</keyword>
<dbReference type="Proteomes" id="UP000005239">
    <property type="component" value="Unassembled WGS sequence"/>
</dbReference>
<reference evidence="3" key="2">
    <citation type="submission" date="2022-06" db="UniProtKB">
        <authorList>
            <consortium name="EnsemblMetazoa"/>
        </authorList>
    </citation>
    <scope>IDENTIFICATION</scope>
    <source>
        <strain evidence="3">PS312</strain>
    </source>
</reference>
<accession>A0A2A6CRH2</accession>
<accession>A0A8R1USC4</accession>
<feature type="transmembrane region" description="Helical" evidence="2">
    <location>
        <begin position="876"/>
        <end position="897"/>
    </location>
</feature>
<reference evidence="4" key="1">
    <citation type="journal article" date="2008" name="Nat. Genet.">
        <title>The Pristionchus pacificus genome provides a unique perspective on nematode lifestyle and parasitism.</title>
        <authorList>
            <person name="Dieterich C."/>
            <person name="Clifton S.W."/>
            <person name="Schuster L.N."/>
            <person name="Chinwalla A."/>
            <person name="Delehaunty K."/>
            <person name="Dinkelacker I."/>
            <person name="Fulton L."/>
            <person name="Fulton R."/>
            <person name="Godfrey J."/>
            <person name="Minx P."/>
            <person name="Mitreva M."/>
            <person name="Roeseler W."/>
            <person name="Tian H."/>
            <person name="Witte H."/>
            <person name="Yang S.P."/>
            <person name="Wilson R.K."/>
            <person name="Sommer R.J."/>
        </authorList>
    </citation>
    <scope>NUCLEOTIDE SEQUENCE [LARGE SCALE GENOMIC DNA]</scope>
    <source>
        <strain evidence="4">PS312</strain>
    </source>
</reference>
<protein>
    <submittedName>
        <fullName evidence="3">Uncharacterized protein</fullName>
    </submittedName>
</protein>
<feature type="compositionally biased region" description="Basic and acidic residues" evidence="1">
    <location>
        <begin position="347"/>
        <end position="369"/>
    </location>
</feature>
<feature type="compositionally biased region" description="Basic residues" evidence="1">
    <location>
        <begin position="470"/>
        <end position="481"/>
    </location>
</feature>
<dbReference type="EnsemblMetazoa" id="PPA37805.1">
    <property type="protein sequence ID" value="PPA37805.1"/>
    <property type="gene ID" value="WBGene00276174"/>
</dbReference>
<dbReference type="PANTHER" id="PTHR47520:SF13">
    <property type="entry name" value="PROTEIN CBG10012"/>
    <property type="match status" value="1"/>
</dbReference>
<organism evidence="3 4">
    <name type="scientific">Pristionchus pacificus</name>
    <name type="common">Parasitic nematode worm</name>
    <dbReference type="NCBI Taxonomy" id="54126"/>
    <lineage>
        <taxon>Eukaryota</taxon>
        <taxon>Metazoa</taxon>
        <taxon>Ecdysozoa</taxon>
        <taxon>Nematoda</taxon>
        <taxon>Chromadorea</taxon>
        <taxon>Rhabditida</taxon>
        <taxon>Rhabditina</taxon>
        <taxon>Diplogasteromorpha</taxon>
        <taxon>Diplogasteroidea</taxon>
        <taxon>Neodiplogasteridae</taxon>
        <taxon>Pristionchus</taxon>
    </lineage>
</organism>
<gene>
    <name evidence="3" type="primary">WBGene00276174</name>
</gene>
<evidence type="ECO:0000313" key="4">
    <source>
        <dbReference type="Proteomes" id="UP000005239"/>
    </source>
</evidence>
<feature type="compositionally biased region" description="Basic residues" evidence="1">
    <location>
        <begin position="370"/>
        <end position="379"/>
    </location>
</feature>
<evidence type="ECO:0000256" key="2">
    <source>
        <dbReference type="SAM" id="Phobius"/>
    </source>
</evidence>
<feature type="region of interest" description="Disordered" evidence="1">
    <location>
        <begin position="347"/>
        <end position="425"/>
    </location>
</feature>
<evidence type="ECO:0000313" key="3">
    <source>
        <dbReference type="EnsemblMetazoa" id="PPA37805.1"/>
    </source>
</evidence>